<dbReference type="Pfam" id="PF00069">
    <property type="entry name" value="Pkinase"/>
    <property type="match status" value="1"/>
</dbReference>
<dbReference type="SMART" id="SM00220">
    <property type="entry name" value="S_TKc"/>
    <property type="match status" value="1"/>
</dbReference>
<accession>A0A1D2MH77</accession>
<keyword evidence="7" id="KW-0418">Kinase</keyword>
<dbReference type="Proteomes" id="UP000094527">
    <property type="component" value="Unassembled WGS sequence"/>
</dbReference>
<gene>
    <name evidence="7" type="ORF">Ocin01_14331</name>
</gene>
<dbReference type="SUPFAM" id="SSF56112">
    <property type="entry name" value="Protein kinase-like (PK-like)"/>
    <property type="match status" value="1"/>
</dbReference>
<comment type="similarity">
    <text evidence="5">Belongs to the protein kinase superfamily.</text>
</comment>
<organism evidence="7 8">
    <name type="scientific">Orchesella cincta</name>
    <name type="common">Springtail</name>
    <name type="synonym">Podura cincta</name>
    <dbReference type="NCBI Taxonomy" id="48709"/>
    <lineage>
        <taxon>Eukaryota</taxon>
        <taxon>Metazoa</taxon>
        <taxon>Ecdysozoa</taxon>
        <taxon>Arthropoda</taxon>
        <taxon>Hexapoda</taxon>
        <taxon>Collembola</taxon>
        <taxon>Entomobryomorpha</taxon>
        <taxon>Entomobryoidea</taxon>
        <taxon>Orchesellidae</taxon>
        <taxon>Orchesellinae</taxon>
        <taxon>Orchesella</taxon>
    </lineage>
</organism>
<proteinExistence type="inferred from homology"/>
<evidence type="ECO:0000256" key="1">
    <source>
        <dbReference type="ARBA" id="ARBA00012513"/>
    </source>
</evidence>
<dbReference type="InterPro" id="IPR000719">
    <property type="entry name" value="Prot_kinase_dom"/>
</dbReference>
<dbReference type="Gene3D" id="1.10.510.10">
    <property type="entry name" value="Transferase(Phosphotransferase) domain 1"/>
    <property type="match status" value="1"/>
</dbReference>
<keyword evidence="7" id="KW-0808">Transferase</keyword>
<dbReference type="PROSITE" id="PS50011">
    <property type="entry name" value="PROTEIN_KINASE_DOM"/>
    <property type="match status" value="1"/>
</dbReference>
<feature type="domain" description="Protein kinase" evidence="6">
    <location>
        <begin position="13"/>
        <end position="327"/>
    </location>
</feature>
<dbReference type="EMBL" id="LJIJ01001256">
    <property type="protein sequence ID" value="ODM92350.1"/>
    <property type="molecule type" value="Genomic_DNA"/>
</dbReference>
<dbReference type="EC" id="2.7.11.1" evidence="1"/>
<evidence type="ECO:0000256" key="4">
    <source>
        <dbReference type="PROSITE-ProRule" id="PRU10141"/>
    </source>
</evidence>
<protein>
    <recommendedName>
        <fullName evidence="1">non-specific serine/threonine protein kinase</fullName>
        <ecNumber evidence="1">2.7.11.1</ecNumber>
    </recommendedName>
</protein>
<evidence type="ECO:0000259" key="6">
    <source>
        <dbReference type="PROSITE" id="PS50011"/>
    </source>
</evidence>
<evidence type="ECO:0000313" key="8">
    <source>
        <dbReference type="Proteomes" id="UP000094527"/>
    </source>
</evidence>
<dbReference type="CDD" id="cd14016">
    <property type="entry name" value="STKc_CK1"/>
    <property type="match status" value="1"/>
</dbReference>
<evidence type="ECO:0000256" key="2">
    <source>
        <dbReference type="ARBA" id="ARBA00022741"/>
    </source>
</evidence>
<dbReference type="PROSITE" id="PS00107">
    <property type="entry name" value="PROTEIN_KINASE_ATP"/>
    <property type="match status" value="1"/>
</dbReference>
<reference evidence="7 8" key="1">
    <citation type="journal article" date="2016" name="Genome Biol. Evol.">
        <title>Gene Family Evolution Reflects Adaptation to Soil Environmental Stressors in the Genome of the Collembolan Orchesella cincta.</title>
        <authorList>
            <person name="Faddeeva-Vakhrusheva A."/>
            <person name="Derks M.F."/>
            <person name="Anvar S.Y."/>
            <person name="Agamennone V."/>
            <person name="Suring W."/>
            <person name="Smit S."/>
            <person name="van Straalen N.M."/>
            <person name="Roelofs D."/>
        </authorList>
    </citation>
    <scope>NUCLEOTIDE SEQUENCE [LARGE SCALE GENOMIC DNA]</scope>
    <source>
        <tissue evidence="7">Mixed pool</tissue>
    </source>
</reference>
<evidence type="ECO:0000313" key="7">
    <source>
        <dbReference type="EMBL" id="ODM92350.1"/>
    </source>
</evidence>
<dbReference type="InterPro" id="IPR011009">
    <property type="entry name" value="Kinase-like_dom_sf"/>
</dbReference>
<dbReference type="GO" id="GO:0005524">
    <property type="term" value="F:ATP binding"/>
    <property type="evidence" value="ECO:0007669"/>
    <property type="project" value="UniProtKB-UniRule"/>
</dbReference>
<dbReference type="AlphaFoldDB" id="A0A1D2MH77"/>
<keyword evidence="8" id="KW-1185">Reference proteome</keyword>
<dbReference type="InterPro" id="IPR050235">
    <property type="entry name" value="CK1_Ser-Thr_kinase"/>
</dbReference>
<dbReference type="STRING" id="48709.A0A1D2MH77"/>
<dbReference type="PROSITE" id="PS00108">
    <property type="entry name" value="PROTEIN_KINASE_ST"/>
    <property type="match status" value="1"/>
</dbReference>
<keyword evidence="2 4" id="KW-0547">Nucleotide-binding</keyword>
<evidence type="ECO:0000256" key="5">
    <source>
        <dbReference type="RuleBase" id="RU000304"/>
    </source>
</evidence>
<keyword evidence="3 4" id="KW-0067">ATP-binding</keyword>
<dbReference type="GO" id="GO:0004674">
    <property type="term" value="F:protein serine/threonine kinase activity"/>
    <property type="evidence" value="ECO:0007669"/>
    <property type="project" value="UniProtKB-KW"/>
</dbReference>
<feature type="binding site" evidence="4">
    <location>
        <position position="43"/>
    </location>
    <ligand>
        <name>ATP</name>
        <dbReference type="ChEBI" id="CHEBI:30616"/>
    </ligand>
</feature>
<sequence length="327" mass="37781">MWLPTGIVIGDKYKVVRLLGSGSYGEVYLGISTSTPSEQVALKVEKMLGKKHLLFYERTVYQSLERGAGDRGRIPQLKDYIQDFHYKVNIMVLELLGHSLEHWFHSCSKKFSLKTVLQIGEQMLENLRFIHDYSFTHGDLKPANILMGLEDNSNKLFLIDFGLATQYRDNKTCRHMKYGFGVRCWAGNSMFGSINDHHGVGRSRRDDLEALCYMLIYFLRGSLPWSGVRAANKRQVVEKIMELKLSTPIETLCAGLPVEFAKFLEYTREQLSFAARPNYIYLRRVLFRKLYSKSGFPWDGKLDWMEKEEPQPEPEISVFPSWSSMSS</sequence>
<dbReference type="OMA" id="QFTINID"/>
<dbReference type="PANTHER" id="PTHR11909">
    <property type="entry name" value="CASEIN KINASE-RELATED"/>
    <property type="match status" value="1"/>
</dbReference>
<keyword evidence="5" id="KW-0723">Serine/threonine-protein kinase</keyword>
<name>A0A1D2MH77_ORCCI</name>
<dbReference type="InterPro" id="IPR017441">
    <property type="entry name" value="Protein_kinase_ATP_BS"/>
</dbReference>
<dbReference type="InterPro" id="IPR008271">
    <property type="entry name" value="Ser/Thr_kinase_AS"/>
</dbReference>
<comment type="caution">
    <text evidence="7">The sequence shown here is derived from an EMBL/GenBank/DDBJ whole genome shotgun (WGS) entry which is preliminary data.</text>
</comment>
<evidence type="ECO:0000256" key="3">
    <source>
        <dbReference type="ARBA" id="ARBA00022840"/>
    </source>
</evidence>
<dbReference type="OrthoDB" id="5800476at2759"/>